<organism evidence="2 3">
    <name type="scientific">Chryseobacterium kwangjuense</name>
    <dbReference type="NCBI Taxonomy" id="267125"/>
    <lineage>
        <taxon>Bacteria</taxon>
        <taxon>Pseudomonadati</taxon>
        <taxon>Bacteroidota</taxon>
        <taxon>Flavobacteriia</taxon>
        <taxon>Flavobacteriales</taxon>
        <taxon>Weeksellaceae</taxon>
        <taxon>Chryseobacterium group</taxon>
        <taxon>Chryseobacterium</taxon>
    </lineage>
</organism>
<accession>A0ABW9K0S9</accession>
<dbReference type="Gene3D" id="3.40.630.30">
    <property type="match status" value="1"/>
</dbReference>
<dbReference type="Proteomes" id="UP001634154">
    <property type="component" value="Unassembled WGS sequence"/>
</dbReference>
<comment type="caution">
    <text evidence="2">The sequence shown here is derived from an EMBL/GenBank/DDBJ whole genome shotgun (WGS) entry which is preliminary data.</text>
</comment>
<dbReference type="EMBL" id="JBJXVJ010000001">
    <property type="protein sequence ID" value="MFN1216144.1"/>
    <property type="molecule type" value="Genomic_DNA"/>
</dbReference>
<evidence type="ECO:0000313" key="2">
    <source>
        <dbReference type="EMBL" id="MFN1216144.1"/>
    </source>
</evidence>
<dbReference type="InterPro" id="IPR000182">
    <property type="entry name" value="GNAT_dom"/>
</dbReference>
<feature type="domain" description="N-acetyltransferase" evidence="1">
    <location>
        <begin position="83"/>
        <end position="213"/>
    </location>
</feature>
<sequence length="213" mass="24400">MKEAATHEIVGKWLKAWSLSRQVSLPVEYKSGFKVDVGDEKQKTRYVFSELNDDFLKLSQQIDEPWVYLKVCISHDQVQNVVPRKWDIQPPGYMMKCFGPMKSPARKLADGYHLEYEKYNATTLIKIIAENGDLASSGYIVLMDDLAVYDRIITDEKHQRKGLGSFLMLELEKIALAQGISNHFLVATEEGKALYESLGWELYSHYTSIVISK</sequence>
<dbReference type="RefSeq" id="WP_409355827.1">
    <property type="nucleotide sequence ID" value="NZ_JBJXVJ010000001.1"/>
</dbReference>
<dbReference type="PROSITE" id="PS51186">
    <property type="entry name" value="GNAT"/>
    <property type="match status" value="1"/>
</dbReference>
<dbReference type="SUPFAM" id="SSF55729">
    <property type="entry name" value="Acyl-CoA N-acyltransferases (Nat)"/>
    <property type="match status" value="1"/>
</dbReference>
<keyword evidence="3" id="KW-1185">Reference proteome</keyword>
<reference evidence="2 3" key="1">
    <citation type="submission" date="2024-12" db="EMBL/GenBank/DDBJ databases">
        <title>Draft genome sequence of Chryseobacterium kwangjuense AG447.</title>
        <authorList>
            <person name="Cheptsov V.S."/>
            <person name="Belov A."/>
            <person name="Zavarzina A.G."/>
        </authorList>
    </citation>
    <scope>NUCLEOTIDE SEQUENCE [LARGE SCALE GENOMIC DNA]</scope>
    <source>
        <strain evidence="2 3">AG447</strain>
    </source>
</reference>
<evidence type="ECO:0000313" key="3">
    <source>
        <dbReference type="Proteomes" id="UP001634154"/>
    </source>
</evidence>
<name>A0ABW9K0S9_9FLAO</name>
<protein>
    <submittedName>
        <fullName evidence="2">GNAT family N-acetyltransferase</fullName>
    </submittedName>
</protein>
<proteinExistence type="predicted"/>
<dbReference type="Pfam" id="PF13508">
    <property type="entry name" value="Acetyltransf_7"/>
    <property type="match status" value="1"/>
</dbReference>
<gene>
    <name evidence="2" type="ORF">ACKW6Q_04075</name>
</gene>
<evidence type="ECO:0000259" key="1">
    <source>
        <dbReference type="PROSITE" id="PS51186"/>
    </source>
</evidence>
<dbReference type="CDD" id="cd04301">
    <property type="entry name" value="NAT_SF"/>
    <property type="match status" value="1"/>
</dbReference>
<dbReference type="InterPro" id="IPR016181">
    <property type="entry name" value="Acyl_CoA_acyltransferase"/>
</dbReference>